<proteinExistence type="predicted"/>
<protein>
    <submittedName>
        <fullName evidence="1">Uncharacterized protein</fullName>
    </submittedName>
</protein>
<gene>
    <name evidence="1" type="ORF">KUCAC02_012109</name>
</gene>
<name>A0ACB9XBD3_CHAAC</name>
<dbReference type="Proteomes" id="UP001057452">
    <property type="component" value="Chromosome 7"/>
</dbReference>
<organism evidence="1 2">
    <name type="scientific">Chaenocephalus aceratus</name>
    <name type="common">Blackfin icefish</name>
    <name type="synonym">Chaenichthys aceratus</name>
    <dbReference type="NCBI Taxonomy" id="36190"/>
    <lineage>
        <taxon>Eukaryota</taxon>
        <taxon>Metazoa</taxon>
        <taxon>Chordata</taxon>
        <taxon>Craniata</taxon>
        <taxon>Vertebrata</taxon>
        <taxon>Euteleostomi</taxon>
        <taxon>Actinopterygii</taxon>
        <taxon>Neopterygii</taxon>
        <taxon>Teleostei</taxon>
        <taxon>Neoteleostei</taxon>
        <taxon>Acanthomorphata</taxon>
        <taxon>Eupercaria</taxon>
        <taxon>Perciformes</taxon>
        <taxon>Notothenioidei</taxon>
        <taxon>Channichthyidae</taxon>
        <taxon>Chaenocephalus</taxon>
    </lineage>
</organism>
<sequence>MCQSQILKLLTKSLQVSCHNASMGVCQASVRTREVCRRHQGSYRGKQSICQQGSLLGNLQERARLVSHPTDHQCYITGQFEKASSHRRPAIWAMPSVDSKDTEEDEEWEIFLGAAEDGGF</sequence>
<keyword evidence="2" id="KW-1185">Reference proteome</keyword>
<reference evidence="1" key="1">
    <citation type="submission" date="2022-05" db="EMBL/GenBank/DDBJ databases">
        <title>Chromosome-level genome of Chaenocephalus aceratus.</title>
        <authorList>
            <person name="Park H."/>
        </authorList>
    </citation>
    <scope>NUCLEOTIDE SEQUENCE</scope>
    <source>
        <strain evidence="1">KU_202001</strain>
    </source>
</reference>
<dbReference type="EMBL" id="CM043791">
    <property type="protein sequence ID" value="KAI4823526.1"/>
    <property type="molecule type" value="Genomic_DNA"/>
</dbReference>
<comment type="caution">
    <text evidence="1">The sequence shown here is derived from an EMBL/GenBank/DDBJ whole genome shotgun (WGS) entry which is preliminary data.</text>
</comment>
<evidence type="ECO:0000313" key="2">
    <source>
        <dbReference type="Proteomes" id="UP001057452"/>
    </source>
</evidence>
<accession>A0ACB9XBD3</accession>
<evidence type="ECO:0000313" key="1">
    <source>
        <dbReference type="EMBL" id="KAI4823526.1"/>
    </source>
</evidence>